<evidence type="ECO:0000259" key="7">
    <source>
        <dbReference type="SMART" id="SM00906"/>
    </source>
</evidence>
<evidence type="ECO:0000256" key="1">
    <source>
        <dbReference type="ARBA" id="ARBA00004123"/>
    </source>
</evidence>
<evidence type="ECO:0000256" key="4">
    <source>
        <dbReference type="ARBA" id="ARBA00023163"/>
    </source>
</evidence>
<evidence type="ECO:0000256" key="6">
    <source>
        <dbReference type="SAM" id="MobiDB-lite"/>
    </source>
</evidence>
<dbReference type="GO" id="GO:0000981">
    <property type="term" value="F:DNA-binding transcription factor activity, RNA polymerase II-specific"/>
    <property type="evidence" value="ECO:0007669"/>
    <property type="project" value="InterPro"/>
</dbReference>
<feature type="domain" description="Xylanolytic transcriptional activator regulatory" evidence="7">
    <location>
        <begin position="167"/>
        <end position="249"/>
    </location>
</feature>
<protein>
    <submittedName>
        <fullName evidence="8">Binuclear zinc transcription factor</fullName>
    </submittedName>
</protein>
<evidence type="ECO:0000313" key="9">
    <source>
        <dbReference type="Proteomes" id="UP000076552"/>
    </source>
</evidence>
<dbReference type="GO" id="GO:0003677">
    <property type="term" value="F:DNA binding"/>
    <property type="evidence" value="ECO:0007669"/>
    <property type="project" value="InterPro"/>
</dbReference>
<accession>A0A166ZF01</accession>
<dbReference type="GO" id="GO:0005634">
    <property type="term" value="C:nucleus"/>
    <property type="evidence" value="ECO:0007669"/>
    <property type="project" value="UniProtKB-SubCell"/>
</dbReference>
<gene>
    <name evidence="8" type="ORF">CT0861_03747</name>
</gene>
<keyword evidence="5" id="KW-0539">Nucleus</keyword>
<keyword evidence="3" id="KW-0805">Transcription regulation</keyword>
<evidence type="ECO:0000313" key="8">
    <source>
        <dbReference type="EMBL" id="KZL78819.1"/>
    </source>
</evidence>
<dbReference type="Pfam" id="PF04082">
    <property type="entry name" value="Fungal_trans"/>
    <property type="match status" value="1"/>
</dbReference>
<dbReference type="EMBL" id="LFIV01000001">
    <property type="protein sequence ID" value="KZL78819.1"/>
    <property type="molecule type" value="Genomic_DNA"/>
</dbReference>
<dbReference type="CDD" id="cd12148">
    <property type="entry name" value="fungal_TF_MHR"/>
    <property type="match status" value="1"/>
</dbReference>
<evidence type="ECO:0000256" key="2">
    <source>
        <dbReference type="ARBA" id="ARBA00022723"/>
    </source>
</evidence>
<feature type="compositionally biased region" description="Polar residues" evidence="6">
    <location>
        <begin position="1"/>
        <end position="17"/>
    </location>
</feature>
<dbReference type="PANTHER" id="PTHR47338:SF10">
    <property type="entry name" value="TRANSCRIPTION FACTOR DOMAIN-CONTAINING PROTEIN-RELATED"/>
    <property type="match status" value="1"/>
</dbReference>
<keyword evidence="4" id="KW-0804">Transcription</keyword>
<dbReference type="Proteomes" id="UP000076552">
    <property type="component" value="Unassembled WGS sequence"/>
</dbReference>
<dbReference type="GO" id="GO:0008270">
    <property type="term" value="F:zinc ion binding"/>
    <property type="evidence" value="ECO:0007669"/>
    <property type="project" value="InterPro"/>
</dbReference>
<evidence type="ECO:0000256" key="5">
    <source>
        <dbReference type="ARBA" id="ARBA00023242"/>
    </source>
</evidence>
<comment type="caution">
    <text evidence="8">The sequence shown here is derived from an EMBL/GenBank/DDBJ whole genome shotgun (WGS) entry which is preliminary data.</text>
</comment>
<dbReference type="PANTHER" id="PTHR47338">
    <property type="entry name" value="ZN(II)2CYS6 TRANSCRIPTION FACTOR (EUROFUNG)-RELATED"/>
    <property type="match status" value="1"/>
</dbReference>
<proteinExistence type="predicted"/>
<dbReference type="STRING" id="708197.A0A166ZF01"/>
<keyword evidence="2" id="KW-0479">Metal-binding</keyword>
<comment type="subcellular location">
    <subcellularLocation>
        <location evidence="1">Nucleus</location>
    </subcellularLocation>
</comment>
<sequence>MDDAQDVQTTHHNNDMVSGSFPFPSVSTEPAPDPSPPDVDTSFAELISMGMFEQQPSPELIQFLTNSYFDKWHHTAPMLQRSKYMMSLSLPPHMRPPMCLQYIVIAMGAEIVNSHRQLAIPFYQRARAYAESDEMRADGHSFATLAHAQSWCLMAYFESQYLFFAQSSMSLCRAIRVAQMLGIHRVDGDSAEAMPLLPPPKDWSEAEERRRTWWVIYCSDRLVSGTTGWPVIINEQDISTRLPASETAFESGVEEKTSPFTSSSHQEGQVFSSFAGRVLAASLFQRAYQHSTQTPPQGDPIDPRTSMHWKRHREIDSDLVLLLQALPDELRLPTRVHCGNAVFVNVIIHTAVICLHRAALSTVLSYGLSEHMMRHSKARLACAAEEILTIFRMMPDINEKFKNPILTFAVYMASLVFLNDLDSTEEDYLRQDNLNFILRIVSLATKTMNNPVTGSMVVQLAIDMRQRGLDSAAVEKATEIPLSRSLIPIFAKGDTRSSNFVFQLPSTGEAQEQT</sequence>
<dbReference type="GO" id="GO:0006351">
    <property type="term" value="P:DNA-templated transcription"/>
    <property type="evidence" value="ECO:0007669"/>
    <property type="project" value="InterPro"/>
</dbReference>
<name>A0A166ZF01_9PEZI</name>
<dbReference type="AlphaFoldDB" id="A0A166ZF01"/>
<organism evidence="8 9">
    <name type="scientific">Colletotrichum tofieldiae</name>
    <dbReference type="NCBI Taxonomy" id="708197"/>
    <lineage>
        <taxon>Eukaryota</taxon>
        <taxon>Fungi</taxon>
        <taxon>Dikarya</taxon>
        <taxon>Ascomycota</taxon>
        <taxon>Pezizomycotina</taxon>
        <taxon>Sordariomycetes</taxon>
        <taxon>Hypocreomycetidae</taxon>
        <taxon>Glomerellales</taxon>
        <taxon>Glomerellaceae</taxon>
        <taxon>Colletotrichum</taxon>
        <taxon>Colletotrichum spaethianum species complex</taxon>
    </lineage>
</organism>
<evidence type="ECO:0000256" key="3">
    <source>
        <dbReference type="ARBA" id="ARBA00023015"/>
    </source>
</evidence>
<feature type="region of interest" description="Disordered" evidence="6">
    <location>
        <begin position="1"/>
        <end position="40"/>
    </location>
</feature>
<keyword evidence="9" id="KW-1185">Reference proteome</keyword>
<dbReference type="InterPro" id="IPR007219">
    <property type="entry name" value="XnlR_reg_dom"/>
</dbReference>
<reference evidence="8 9" key="1">
    <citation type="submission" date="2015-06" db="EMBL/GenBank/DDBJ databases">
        <title>Survival trade-offs in plant roots during colonization by closely related pathogenic and mutualistic fungi.</title>
        <authorList>
            <person name="Hacquard S."/>
            <person name="Kracher B."/>
            <person name="Hiruma K."/>
            <person name="Weinman A."/>
            <person name="Muench P."/>
            <person name="Garrido Oter R."/>
            <person name="Ver Loren van Themaat E."/>
            <person name="Dallerey J.-F."/>
            <person name="Damm U."/>
            <person name="Henrissat B."/>
            <person name="Lespinet O."/>
            <person name="Thon M."/>
            <person name="Kemen E."/>
            <person name="McHardy A.C."/>
            <person name="Schulze-Lefert P."/>
            <person name="O'Connell R.J."/>
        </authorList>
    </citation>
    <scope>NUCLEOTIDE SEQUENCE [LARGE SCALE GENOMIC DNA]</scope>
    <source>
        <strain evidence="8 9">0861</strain>
    </source>
</reference>
<dbReference type="InterPro" id="IPR050815">
    <property type="entry name" value="TF_fung"/>
</dbReference>
<dbReference type="SMART" id="SM00906">
    <property type="entry name" value="Fungal_trans"/>
    <property type="match status" value="1"/>
</dbReference>